<dbReference type="Pfam" id="PF08241">
    <property type="entry name" value="Methyltransf_11"/>
    <property type="match status" value="1"/>
</dbReference>
<dbReference type="GO" id="GO:0032259">
    <property type="term" value="P:methylation"/>
    <property type="evidence" value="ECO:0007669"/>
    <property type="project" value="UniProtKB-KW"/>
</dbReference>
<accession>F6D2H4</accession>
<keyword evidence="3" id="KW-1185">Reference proteome</keyword>
<dbReference type="GO" id="GO:0008757">
    <property type="term" value="F:S-adenosylmethionine-dependent methyltransferase activity"/>
    <property type="evidence" value="ECO:0007669"/>
    <property type="project" value="InterPro"/>
</dbReference>
<proteinExistence type="predicted"/>
<dbReference type="Gene3D" id="3.40.50.150">
    <property type="entry name" value="Vaccinia Virus protein VP39"/>
    <property type="match status" value="1"/>
</dbReference>
<dbReference type="Proteomes" id="UP000009231">
    <property type="component" value="Chromosome"/>
</dbReference>
<gene>
    <name evidence="2" type="ordered locus">MSWAN_0287</name>
</gene>
<evidence type="ECO:0000313" key="2">
    <source>
        <dbReference type="EMBL" id="AEG17331.1"/>
    </source>
</evidence>
<evidence type="ECO:0000259" key="1">
    <source>
        <dbReference type="Pfam" id="PF08241"/>
    </source>
</evidence>
<reference evidence="2 3" key="1">
    <citation type="journal article" date="2014" name="Int. J. Syst. Evol. Microbiol.">
        <title>Methanobacterium paludis sp. nov. and a novel strain of Methanobacterium lacus isolated from northern peatlands.</title>
        <authorList>
            <person name="Cadillo-Quiroz H."/>
            <person name="Brauer S.L."/>
            <person name="Goodson N."/>
            <person name="Yavitt J.B."/>
            <person name="Zinder S.H."/>
        </authorList>
    </citation>
    <scope>NUCLEOTIDE SEQUENCE [LARGE SCALE GENOMIC DNA]</scope>
    <source>
        <strain evidence="3">DSM 25820 / JCM 18151 / SWAN1</strain>
    </source>
</reference>
<dbReference type="eggNOG" id="arCOG04347">
    <property type="taxonomic scope" value="Archaea"/>
</dbReference>
<dbReference type="KEGG" id="mew:MSWAN_0287"/>
<dbReference type="CDD" id="cd02440">
    <property type="entry name" value="AdoMet_MTases"/>
    <property type="match status" value="1"/>
</dbReference>
<evidence type="ECO:0000313" key="3">
    <source>
        <dbReference type="Proteomes" id="UP000009231"/>
    </source>
</evidence>
<dbReference type="EMBL" id="CP002772">
    <property type="protein sequence ID" value="AEG17331.1"/>
    <property type="molecule type" value="Genomic_DNA"/>
</dbReference>
<dbReference type="OrthoDB" id="1018at2157"/>
<protein>
    <submittedName>
        <fullName evidence="2">Methyltransferase type 11</fullName>
    </submittedName>
</protein>
<keyword evidence="2" id="KW-0808">Transferase</keyword>
<dbReference type="PANTHER" id="PTHR43591">
    <property type="entry name" value="METHYLTRANSFERASE"/>
    <property type="match status" value="1"/>
</dbReference>
<dbReference type="RefSeq" id="WP_013824833.1">
    <property type="nucleotide sequence ID" value="NC_015574.1"/>
</dbReference>
<dbReference type="STRING" id="868131.MSWAN_0287"/>
<dbReference type="InterPro" id="IPR029063">
    <property type="entry name" value="SAM-dependent_MTases_sf"/>
</dbReference>
<sequence length="206" mass="23480">MFKKNSMDYKKQSRKNFDEEADTYYETHDGKHSKALYDLMIDKLNSLDYSSLLDVGFGTGEVLSRISCEGVRFSGLDISPQMLSIARENLGESVDLRLGDSEELPWDDESFDVVMCLNSFHHYPNPEKVLNEMGRVLKTGGKIVMADPWQSTPFRQIMNLFICFNGGGDVKIYSESEICDLLSRSGFKNIEWERANKNAFIVMANI</sequence>
<dbReference type="HOGENOM" id="CLU_037990_10_1_2"/>
<dbReference type="GeneID" id="10667771"/>
<feature type="domain" description="Methyltransferase type 11" evidence="1">
    <location>
        <begin position="53"/>
        <end position="145"/>
    </location>
</feature>
<dbReference type="SUPFAM" id="SSF53335">
    <property type="entry name" value="S-adenosyl-L-methionine-dependent methyltransferases"/>
    <property type="match status" value="1"/>
</dbReference>
<organism evidence="2 3">
    <name type="scientific">Methanobacterium paludis (strain DSM 25820 / JCM 18151 / SWAN1)</name>
    <dbReference type="NCBI Taxonomy" id="868131"/>
    <lineage>
        <taxon>Archaea</taxon>
        <taxon>Methanobacteriati</taxon>
        <taxon>Methanobacteriota</taxon>
        <taxon>Methanomada group</taxon>
        <taxon>Methanobacteria</taxon>
        <taxon>Methanobacteriales</taxon>
        <taxon>Methanobacteriaceae</taxon>
        <taxon>Methanobacterium</taxon>
    </lineage>
</organism>
<name>F6D2H4_METPW</name>
<dbReference type="InterPro" id="IPR013216">
    <property type="entry name" value="Methyltransf_11"/>
</dbReference>
<keyword evidence="2" id="KW-0489">Methyltransferase</keyword>
<dbReference type="AlphaFoldDB" id="F6D2H4"/>